<dbReference type="InterPro" id="IPR011444">
    <property type="entry name" value="DUF1549"/>
</dbReference>
<evidence type="ECO:0000313" key="4">
    <source>
        <dbReference type="EMBL" id="MFD2256349.1"/>
    </source>
</evidence>
<organism evidence="4 5">
    <name type="scientific">Luteolibacter algae</name>
    <dbReference type="NCBI Taxonomy" id="454151"/>
    <lineage>
        <taxon>Bacteria</taxon>
        <taxon>Pseudomonadati</taxon>
        <taxon>Verrucomicrobiota</taxon>
        <taxon>Verrucomicrobiia</taxon>
        <taxon>Verrucomicrobiales</taxon>
        <taxon>Verrucomicrobiaceae</taxon>
        <taxon>Luteolibacter</taxon>
    </lineage>
</organism>
<evidence type="ECO:0000313" key="5">
    <source>
        <dbReference type="Proteomes" id="UP001597375"/>
    </source>
</evidence>
<name>A0ABW5D8M7_9BACT</name>
<feature type="domain" description="Cytochrome C Planctomycete-type" evidence="3">
    <location>
        <begin position="84"/>
        <end position="143"/>
    </location>
</feature>
<feature type="domain" description="DUF1549" evidence="1">
    <location>
        <begin position="210"/>
        <end position="423"/>
    </location>
</feature>
<gene>
    <name evidence="4" type="ORF">ACFSSA_06665</name>
</gene>
<evidence type="ECO:0000259" key="2">
    <source>
        <dbReference type="Pfam" id="PF07587"/>
    </source>
</evidence>
<dbReference type="PANTHER" id="PTHR35889:SF3">
    <property type="entry name" value="F-BOX DOMAIN-CONTAINING PROTEIN"/>
    <property type="match status" value="1"/>
</dbReference>
<dbReference type="PANTHER" id="PTHR35889">
    <property type="entry name" value="CYCLOINULO-OLIGOSACCHARIDE FRUCTANOTRANSFERASE-RELATED"/>
    <property type="match status" value="1"/>
</dbReference>
<evidence type="ECO:0000259" key="1">
    <source>
        <dbReference type="Pfam" id="PF07583"/>
    </source>
</evidence>
<reference evidence="5" key="1">
    <citation type="journal article" date="2019" name="Int. J. Syst. Evol. Microbiol.">
        <title>The Global Catalogue of Microorganisms (GCM) 10K type strain sequencing project: providing services to taxonomists for standard genome sequencing and annotation.</title>
        <authorList>
            <consortium name="The Broad Institute Genomics Platform"/>
            <consortium name="The Broad Institute Genome Sequencing Center for Infectious Disease"/>
            <person name="Wu L."/>
            <person name="Ma J."/>
        </authorList>
    </citation>
    <scope>NUCLEOTIDE SEQUENCE [LARGE SCALE GENOMIC DNA]</scope>
    <source>
        <strain evidence="5">CGMCC 4.7106</strain>
    </source>
</reference>
<dbReference type="Pfam" id="PF07587">
    <property type="entry name" value="PSD1"/>
    <property type="match status" value="1"/>
</dbReference>
<dbReference type="RefSeq" id="WP_386819507.1">
    <property type="nucleotide sequence ID" value="NZ_JBHUIT010000007.1"/>
</dbReference>
<protein>
    <submittedName>
        <fullName evidence="4">PSD1 and planctomycete cytochrome C domain-containing protein</fullName>
    </submittedName>
</protein>
<comment type="caution">
    <text evidence="4">The sequence shown here is derived from an EMBL/GenBank/DDBJ whole genome shotgun (WGS) entry which is preliminary data.</text>
</comment>
<dbReference type="Pfam" id="PF07635">
    <property type="entry name" value="PSCyt1"/>
    <property type="match status" value="1"/>
</dbReference>
<feature type="domain" description="DUF1553" evidence="2">
    <location>
        <begin position="577"/>
        <end position="828"/>
    </location>
</feature>
<dbReference type="InterPro" id="IPR011429">
    <property type="entry name" value="Cyt_c_Planctomycete-type"/>
</dbReference>
<dbReference type="EMBL" id="JBHUIT010000007">
    <property type="protein sequence ID" value="MFD2256349.1"/>
    <property type="molecule type" value="Genomic_DNA"/>
</dbReference>
<proteinExistence type="predicted"/>
<dbReference type="InterPro" id="IPR022655">
    <property type="entry name" value="DUF1553"/>
</dbReference>
<dbReference type="Proteomes" id="UP001597375">
    <property type="component" value="Unassembled WGS sequence"/>
</dbReference>
<accession>A0ABW5D8M7</accession>
<dbReference type="Pfam" id="PF07583">
    <property type="entry name" value="PSCyt2"/>
    <property type="match status" value="1"/>
</dbReference>
<sequence>MWPWTGICNLDFEKLSEIRGVDISVTLLPMKLSTTLPETTLAVPMVAAFSLLSAASLFSQSAILDPVGVEFFESKIRPMLAEHCYKCHSQDSEKVKGGLLLDTREASLRGGDTGAAVVPGDLGKSLLITAISYHDDSLQMPPKYQLEDSVIEDFRKWIEMGAPDPREPEDSDKITSTIDIAAGREFWAYRKPEQRKVPEFPAESWPVTDIDSFIYSALREAKLEPVADADPATLLRRLYFDIIGLPPKPAQVEAFIKSCAEDQPAAVAAVVDELLDSPQFGERWGRHWLDIARYAESNGRDANIVFYPQAWRYRDYVINSFNDDKPYDIFLCEQIAGDQMTSPDNQRRAEQIIGTGFLAIGPKNLNAKSEEQFRADLVDEQIDTLGKAMLGTTISCARCHDHKFDPIPQSDYYSMAGIFQSSDTKFGTYSSVQNRHASELIQLPIQESEFAFKPLSPAEMQAKENKLRIARESINEIKGELFRARQSGKEGPDPTQRRKLLQLNHLITMLETELKTYDKAGNPIALAMGVADSETISDAKFLVRGEVGLAKNTVPRGFLQVLSGEEAMKPLSDEVSGRLELAQWIASPENPLAARVMVNRVWMHLMGNGIVTSVDNFGATGNRPSHPELLDHLALQFINCGWSVKHLIREIVLSRTYQLSSDFDNAAFNIDPDNALHWRANRRRLDAESLRDSILAISGNLDLEPPYGSVITEQSLNLRSGGSADILGFEAKSPHRSVYLPIVRNQVPASLSIFDFADPSMSVGKRETTTVPSQALFLMNSDFVLKQSEAMAQRLIDHENLNHGEEVTTAFYHVYGRPPSEEEMRKANIYFKMFLEMKRQEPRRDRDADYHDALSTFCQSLFASADFLYLK</sequence>
<evidence type="ECO:0000259" key="3">
    <source>
        <dbReference type="Pfam" id="PF07635"/>
    </source>
</evidence>
<keyword evidence="5" id="KW-1185">Reference proteome</keyword>